<protein>
    <submittedName>
        <fullName evidence="7">Protein SON</fullName>
    </submittedName>
</protein>
<gene>
    <name evidence="5" type="primary">101889664</name>
    <name evidence="7" type="synonym">LOC101889664</name>
</gene>
<accession>A0A1I8NE88</accession>
<dbReference type="Gene3D" id="3.30.160.20">
    <property type="match status" value="1"/>
</dbReference>
<feature type="compositionally biased region" description="Basic and acidic residues" evidence="2">
    <location>
        <begin position="137"/>
        <end position="148"/>
    </location>
</feature>
<dbReference type="AlphaFoldDB" id="A0A1I8NE88"/>
<dbReference type="VEuPathDB" id="VectorBase:MDOA014293"/>
<feature type="compositionally biased region" description="Basic and acidic residues" evidence="2">
    <location>
        <begin position="273"/>
        <end position="302"/>
    </location>
</feature>
<sequence>MAQEPKPAGDTKDSSSANLVAAIIKKEKIDTEVEKKILALKEGKVLEPSDNKENSNEDGDSLSSEDDEEDSSGEEHSDEEEDEKKNIEPVKSSNEILEELFKVFNAKPPEELLDDKNLIEKTIKKKKDKKKKHKRSKSGDDHTESEGEIKDEDDSGAKRKHKKKKKHKHKHKDEEKSKSKKKSKDGDKVRVKEESSADKKKTKEKDKHGDDKIKDTSKHSHHSSEDKHRRDSLEKRTGSSDHKRHHEREHDDGSKRRRTDDKEIKINPFYGASRDKDKDKSDLIKIKTENVEKISSKRKEDGDISEISLSDEEDYLEEKRGNSKYKSHNSFYAGTKRSRSREGDRHYSANTKERFRDRERSDREGGYRRGGRNYSHRSRSRSRSRDLGIDKKRLLEIARKNAISMFKRGNLPGCANMTEDVKDKVLLKMRYGGRTVEDLTEFCKKISNGEHLSELSSDEGSDIDKSGNAKAFHHPFQIKEREPIVMHIRNSKTIVPAPVKTDEQTKTITMQFPVSSGQQHRMTEAWIPVEPKEKLPPLPVLPAATQSTTIFKSSVVKNALGKPLPKESEQEPAFKPVENPGTTIAGVSQNSENPAAISLPTNNIPAPAASQISSVPPPPVPPPYFYAQLVAQQPAAPIVPPPALPVPPPMMPHPPANNFTPDVPVPSSAHSISVFPEPPAQPMDVSAIISKRLNAMRRLQENPMDSEAIKMMYNSQKEMTTWAASKHLPGQFTGSTGVNVLKPNQLHSGPQHWARRDQLTSTKPVTGGMGMHLLQKMGWRPGEGLGREKNGSLQPLLLDVKLDKRGLVAQEDIRPPKSKRGGGGAGGVRNGGPVQQPIENLQNKHPVCLLNEITTKYKWTPPLYTVVQENGPSHSRMFLFSVQVNDRTFTPTKLCNTKKEAKYHAAKLCLQEMGILPPD</sequence>
<dbReference type="SMART" id="SM00443">
    <property type="entry name" value="G_patch"/>
    <property type="match status" value="1"/>
</dbReference>
<dbReference type="PROSITE" id="PS50137">
    <property type="entry name" value="DS_RBD"/>
    <property type="match status" value="1"/>
</dbReference>
<feature type="compositionally biased region" description="Basic and acidic residues" evidence="2">
    <location>
        <begin position="39"/>
        <end position="55"/>
    </location>
</feature>
<feature type="compositionally biased region" description="Basic residues" evidence="2">
    <location>
        <begin position="369"/>
        <end position="382"/>
    </location>
</feature>
<dbReference type="Pfam" id="PF00035">
    <property type="entry name" value="dsrm"/>
    <property type="match status" value="1"/>
</dbReference>
<dbReference type="KEGG" id="mde:101889664"/>
<dbReference type="OrthoDB" id="786951at2759"/>
<dbReference type="eggNOG" id="ENOG502QPQ7">
    <property type="taxonomic scope" value="Eukaryota"/>
</dbReference>
<feature type="region of interest" description="Disordered" evidence="2">
    <location>
        <begin position="39"/>
        <end position="387"/>
    </location>
</feature>
<dbReference type="PANTHER" id="PTHR46528">
    <property type="entry name" value="PROTEIN SON"/>
    <property type="match status" value="1"/>
</dbReference>
<feature type="compositionally biased region" description="Basic residues" evidence="2">
    <location>
        <begin position="158"/>
        <end position="171"/>
    </location>
</feature>
<dbReference type="GO" id="GO:0048024">
    <property type="term" value="P:regulation of mRNA splicing, via spliceosome"/>
    <property type="evidence" value="ECO:0007669"/>
    <property type="project" value="TreeGrafter"/>
</dbReference>
<proteinExistence type="predicted"/>
<keyword evidence="1" id="KW-0694">RNA-binding</keyword>
<dbReference type="Pfam" id="PF01585">
    <property type="entry name" value="G-patch"/>
    <property type="match status" value="1"/>
</dbReference>
<dbReference type="CDD" id="cd19870">
    <property type="entry name" value="DSRM_SON-like"/>
    <property type="match status" value="1"/>
</dbReference>
<dbReference type="GO" id="GO:0003723">
    <property type="term" value="F:RNA binding"/>
    <property type="evidence" value="ECO:0007669"/>
    <property type="project" value="UniProtKB-UniRule"/>
</dbReference>
<dbReference type="STRING" id="7370.A0A1I8NE88"/>
<feature type="compositionally biased region" description="Basic and acidic residues" evidence="2">
    <location>
        <begin position="248"/>
        <end position="265"/>
    </location>
</feature>
<evidence type="ECO:0000313" key="5">
    <source>
        <dbReference type="EnsemblMetazoa" id="MDOA014293-PB"/>
    </source>
</evidence>
<reference evidence="5" key="1">
    <citation type="submission" date="2020-05" db="UniProtKB">
        <authorList>
            <consortium name="EnsemblMetazoa"/>
        </authorList>
    </citation>
    <scope>IDENTIFICATION</scope>
    <source>
        <strain evidence="5">Aabys</strain>
    </source>
</reference>
<dbReference type="EnsemblMetazoa" id="MDOA014293-RB">
    <property type="protein sequence ID" value="MDOA014293-PB"/>
    <property type="gene ID" value="MDOA014293"/>
</dbReference>
<dbReference type="InterPro" id="IPR000467">
    <property type="entry name" value="G_patch_dom"/>
</dbReference>
<dbReference type="VEuPathDB" id="VectorBase:MDOMA2_006665"/>
<feature type="compositionally biased region" description="Basic and acidic residues" evidence="2">
    <location>
        <begin position="340"/>
        <end position="367"/>
    </location>
</feature>
<dbReference type="PROSITE" id="PS50174">
    <property type="entry name" value="G_PATCH"/>
    <property type="match status" value="1"/>
</dbReference>
<dbReference type="SMART" id="SM00358">
    <property type="entry name" value="DSRM"/>
    <property type="match status" value="1"/>
</dbReference>
<evidence type="ECO:0000313" key="7">
    <source>
        <dbReference type="RefSeq" id="XP_005191505.1"/>
    </source>
</evidence>
<dbReference type="InterPro" id="IPR032922">
    <property type="entry name" value="SON"/>
</dbReference>
<dbReference type="RefSeq" id="XP_005191505.1">
    <property type="nucleotide sequence ID" value="XM_005191448.3"/>
</dbReference>
<evidence type="ECO:0000259" key="4">
    <source>
        <dbReference type="PROSITE" id="PS50174"/>
    </source>
</evidence>
<name>A0A1I8NE88_MUSDO</name>
<feature type="compositionally biased region" description="Basic and acidic residues" evidence="2">
    <location>
        <begin position="184"/>
        <end position="241"/>
    </location>
</feature>
<evidence type="ECO:0000313" key="6">
    <source>
        <dbReference type="Proteomes" id="UP001652621"/>
    </source>
</evidence>
<feature type="compositionally biased region" description="Basic and acidic residues" evidence="2">
    <location>
        <begin position="108"/>
        <end position="122"/>
    </location>
</feature>
<feature type="domain" description="DRBM" evidence="3">
    <location>
        <begin position="845"/>
        <end position="915"/>
    </location>
</feature>
<dbReference type="Proteomes" id="UP001652621">
    <property type="component" value="Unplaced"/>
</dbReference>
<dbReference type="InterPro" id="IPR014720">
    <property type="entry name" value="dsRBD_dom"/>
</dbReference>
<organism evidence="5">
    <name type="scientific">Musca domestica</name>
    <name type="common">House fly</name>
    <dbReference type="NCBI Taxonomy" id="7370"/>
    <lineage>
        <taxon>Eukaryota</taxon>
        <taxon>Metazoa</taxon>
        <taxon>Ecdysozoa</taxon>
        <taxon>Arthropoda</taxon>
        <taxon>Hexapoda</taxon>
        <taxon>Insecta</taxon>
        <taxon>Pterygota</taxon>
        <taxon>Neoptera</taxon>
        <taxon>Endopterygota</taxon>
        <taxon>Diptera</taxon>
        <taxon>Brachycera</taxon>
        <taxon>Muscomorpha</taxon>
        <taxon>Muscoidea</taxon>
        <taxon>Muscidae</taxon>
        <taxon>Musca</taxon>
    </lineage>
</organism>
<dbReference type="SUPFAM" id="SSF54768">
    <property type="entry name" value="dsRNA-binding domain-like"/>
    <property type="match status" value="1"/>
</dbReference>
<dbReference type="GO" id="GO:0051726">
    <property type="term" value="P:regulation of cell cycle"/>
    <property type="evidence" value="ECO:0007669"/>
    <property type="project" value="InterPro"/>
</dbReference>
<reference evidence="7" key="2">
    <citation type="submission" date="2025-04" db="UniProtKB">
        <authorList>
            <consortium name="RefSeq"/>
        </authorList>
    </citation>
    <scope>IDENTIFICATION</scope>
    <source>
        <strain evidence="7">Aabys</strain>
    </source>
</reference>
<feature type="domain" description="G-patch" evidence="4">
    <location>
        <begin position="766"/>
        <end position="812"/>
    </location>
</feature>
<keyword evidence="6" id="KW-1185">Reference proteome</keyword>
<evidence type="ECO:0000256" key="1">
    <source>
        <dbReference type="PROSITE-ProRule" id="PRU00266"/>
    </source>
</evidence>
<evidence type="ECO:0000259" key="3">
    <source>
        <dbReference type="PROSITE" id="PS50137"/>
    </source>
</evidence>
<feature type="compositionally biased region" description="Acidic residues" evidence="2">
    <location>
        <begin position="56"/>
        <end position="82"/>
    </location>
</feature>
<dbReference type="PANTHER" id="PTHR46528:SF1">
    <property type="entry name" value="PROTEIN SON"/>
    <property type="match status" value="1"/>
</dbReference>
<feature type="compositionally biased region" description="Basic residues" evidence="2">
    <location>
        <begin position="123"/>
        <end position="136"/>
    </location>
</feature>
<evidence type="ECO:0000256" key="2">
    <source>
        <dbReference type="SAM" id="MobiDB-lite"/>
    </source>
</evidence>